<dbReference type="InterPro" id="IPR028889">
    <property type="entry name" value="USP"/>
</dbReference>
<dbReference type="PROSITE" id="PS50235">
    <property type="entry name" value="USP_3"/>
    <property type="match status" value="1"/>
</dbReference>
<dbReference type="GO" id="GO:0004843">
    <property type="term" value="F:cysteine-type deubiquitinase activity"/>
    <property type="evidence" value="ECO:0007669"/>
    <property type="project" value="UniProtKB-EC"/>
</dbReference>
<dbReference type="EC" id="3.4.19.12" evidence="3"/>
<evidence type="ECO:0000313" key="10">
    <source>
        <dbReference type="EMBL" id="ROT62264.1"/>
    </source>
</evidence>
<feature type="region of interest" description="Disordered" evidence="8">
    <location>
        <begin position="134"/>
        <end position="186"/>
    </location>
</feature>
<dbReference type="FunFam" id="3.90.70.10:FF:000092">
    <property type="entry name" value="Ubiquitin carboxyl-terminal hydrolase"/>
    <property type="match status" value="1"/>
</dbReference>
<evidence type="ECO:0000256" key="8">
    <source>
        <dbReference type="SAM" id="MobiDB-lite"/>
    </source>
</evidence>
<dbReference type="InterPro" id="IPR050164">
    <property type="entry name" value="Peptidase_C19"/>
</dbReference>
<comment type="catalytic activity">
    <reaction evidence="1">
        <text>Thiol-dependent hydrolysis of ester, thioester, amide, peptide and isopeptide bonds formed by the C-terminal Gly of ubiquitin (a 76-residue protein attached to proteins as an intracellular targeting signal).</text>
        <dbReference type="EC" id="3.4.19.12"/>
    </reaction>
</comment>
<dbReference type="SUPFAM" id="SSF54001">
    <property type="entry name" value="Cysteine proteinases"/>
    <property type="match status" value="1"/>
</dbReference>
<evidence type="ECO:0000256" key="1">
    <source>
        <dbReference type="ARBA" id="ARBA00000707"/>
    </source>
</evidence>
<dbReference type="InterPro" id="IPR001394">
    <property type="entry name" value="Peptidase_C19_UCH"/>
</dbReference>
<dbReference type="InterPro" id="IPR018200">
    <property type="entry name" value="USP_CS"/>
</dbReference>
<dbReference type="PANTHER" id="PTHR24006">
    <property type="entry name" value="UBIQUITIN CARBOXYL-TERMINAL HYDROLASE"/>
    <property type="match status" value="1"/>
</dbReference>
<gene>
    <name evidence="10" type="ORF">C7M84_019904</name>
</gene>
<feature type="region of interest" description="Disordered" evidence="8">
    <location>
        <begin position="578"/>
        <end position="616"/>
    </location>
</feature>
<feature type="region of interest" description="Disordered" evidence="8">
    <location>
        <begin position="46"/>
        <end position="80"/>
    </location>
</feature>
<evidence type="ECO:0000256" key="3">
    <source>
        <dbReference type="ARBA" id="ARBA00012759"/>
    </source>
</evidence>
<feature type="compositionally biased region" description="Low complexity" evidence="8">
    <location>
        <begin position="427"/>
        <end position="443"/>
    </location>
</feature>
<evidence type="ECO:0000256" key="4">
    <source>
        <dbReference type="ARBA" id="ARBA00022670"/>
    </source>
</evidence>
<feature type="compositionally biased region" description="Basic and acidic residues" evidence="8">
    <location>
        <begin position="256"/>
        <end position="273"/>
    </location>
</feature>
<dbReference type="Pfam" id="PF00443">
    <property type="entry name" value="UCH"/>
    <property type="match status" value="1"/>
</dbReference>
<feature type="compositionally biased region" description="Pro residues" evidence="8">
    <location>
        <begin position="410"/>
        <end position="426"/>
    </location>
</feature>
<dbReference type="Proteomes" id="UP000283509">
    <property type="component" value="Unassembled WGS sequence"/>
</dbReference>
<feature type="compositionally biased region" description="Low complexity" evidence="8">
    <location>
        <begin position="292"/>
        <end position="302"/>
    </location>
</feature>
<feature type="compositionally biased region" description="Acidic residues" evidence="8">
    <location>
        <begin position="1001"/>
        <end position="1010"/>
    </location>
</feature>
<comment type="caution">
    <text evidence="10">The sequence shown here is derived from an EMBL/GenBank/DDBJ whole genome shotgun (WGS) entry which is preliminary data.</text>
</comment>
<feature type="compositionally biased region" description="Low complexity" evidence="8">
    <location>
        <begin position="52"/>
        <end position="67"/>
    </location>
</feature>
<dbReference type="EMBL" id="QCYY01003745">
    <property type="protein sequence ID" value="ROT62264.1"/>
    <property type="molecule type" value="Genomic_DNA"/>
</dbReference>
<dbReference type="GO" id="GO:0030330">
    <property type="term" value="P:DNA damage response, signal transduction by p53 class mediator"/>
    <property type="evidence" value="ECO:0007669"/>
    <property type="project" value="TreeGrafter"/>
</dbReference>
<dbReference type="GO" id="GO:0006508">
    <property type="term" value="P:proteolysis"/>
    <property type="evidence" value="ECO:0007669"/>
    <property type="project" value="UniProtKB-KW"/>
</dbReference>
<dbReference type="Gene3D" id="3.90.70.10">
    <property type="entry name" value="Cysteine proteinases"/>
    <property type="match status" value="1"/>
</dbReference>
<dbReference type="GO" id="GO:0005634">
    <property type="term" value="C:nucleus"/>
    <property type="evidence" value="ECO:0007669"/>
    <property type="project" value="TreeGrafter"/>
</dbReference>
<feature type="compositionally biased region" description="Basic residues" evidence="8">
    <location>
        <begin position="398"/>
        <end position="408"/>
    </location>
</feature>
<comment type="similarity">
    <text evidence="2">Belongs to the peptidase C19 family. USP10 subfamily.</text>
</comment>
<sequence>MQPGKGLEFLDLDGVGEDVSQYLVALCRGNNPAVQVLATELPTAPRRVGATSEEQAASSPALSPSPQVTTADKDVEESPMPMDQTIPDIGQEEFAGPGTFLPDGGFVGDAAALATSVPAEIVPVRDFNVPPPIITSQNQQGAPQGGQQMFHQPYLSASPNNPPIYNPHMPPPPHPQPPPNNLYTQIPPPTVLPHGATVYVANCHVNLSPYNGGQGQAPVITSNAGPSQSPPAAPVMQSVPVMSDQPAVHVPPVVKPMHENKPEFENRRFDQFRGGHRGRGRGRGRGKRSNSERSNSVSSDHSGYGNEKHYTDGMGPPQYGHVAGPYMYPNMQYPMRGGNYPHYPSVPAAQTVQGVPLMYQPQQYSHYVQYQAPNQGHIMPYQQQTMPPGSQHPSTLQHMHHQLPHHQSPHQPPQQPPHHHQPPPPLQHQQPPLHHHQQQQPHYPQHEAQQVHQQSPVAQHTQQQANYEPQEAPLPVESQTNGQFVADSQAAASQFENDGSSGVQPTDGTSASAEIPIAIAETDKSNTLITQTAALSLEDPVEPVITNIPAEPEQPVPDIQENIPNSTQLVYEENHAPVSPPIAKPVTTPDMKEVKSLSNKPHSAQNGLGSSGKPPVHEPQILIPNFNKGKHMQKLAVDITGNHTTLSEITFMSDEIQPNVDPQEPVEFVPVPKAAVIIPPAVSQSVSPVNVPFKASPPSSVEPPVPSGNKSIASSSWAANGGTVVIAGDGGVVPPSTPSVASPALSEVNKKEAVMPEMAASAQPGGAWAQKKSWSQLFKPSDEGAAKQVAYVAPFNQETEKLREEATEKAPDQPVSEVDLDKVKIGGMLREYNQDHRQVALQPRGLINKGYWCYVNAPLQALLACPPFYNLMRNVPNIAGLKKGKSSTPVLDSIVEYVNEFSDMAPMLRTSKKDKNNSAARKEPEIVNGPPFEPSYVYKMLASLSGEMFTEGRQQDAEEMLSVVLNGLHDEMVEALKLVNENTAASGSNSVNGSVNGENVSDNEEMSDDDEWQVMGPRKKCCVTRRAHFSPTPISAIFWGQLRSVLHQAGGQPTANLQPFTTLPLDIQSPKVESVRDALEQLVSREEIPDFTCSKTNQEVTVCKQVFLEHLPPILILQLKRFIYDKDGGLQKIMKKVNFPIDLEITKELMSTNSRGKYSAQQKKYKLLAVVYHDGKEATKGHYIADIYHGGYTCWLRYDDSCVKAVPEANVLRHAAPRVPYLLFYRRGDTMTRPSTKTKS</sequence>
<dbReference type="PANTHER" id="PTHR24006:SF687">
    <property type="entry name" value="UBIQUITIN CARBOXYL-TERMINAL HYDROLASE 10"/>
    <property type="match status" value="1"/>
</dbReference>
<dbReference type="GO" id="GO:0005829">
    <property type="term" value="C:cytosol"/>
    <property type="evidence" value="ECO:0007669"/>
    <property type="project" value="TreeGrafter"/>
</dbReference>
<evidence type="ECO:0000256" key="2">
    <source>
        <dbReference type="ARBA" id="ARBA00005427"/>
    </source>
</evidence>
<organism evidence="10 11">
    <name type="scientific">Penaeus vannamei</name>
    <name type="common">Whiteleg shrimp</name>
    <name type="synonym">Litopenaeus vannamei</name>
    <dbReference type="NCBI Taxonomy" id="6689"/>
    <lineage>
        <taxon>Eukaryota</taxon>
        <taxon>Metazoa</taxon>
        <taxon>Ecdysozoa</taxon>
        <taxon>Arthropoda</taxon>
        <taxon>Crustacea</taxon>
        <taxon>Multicrustacea</taxon>
        <taxon>Malacostraca</taxon>
        <taxon>Eumalacostraca</taxon>
        <taxon>Eucarida</taxon>
        <taxon>Decapoda</taxon>
        <taxon>Dendrobranchiata</taxon>
        <taxon>Penaeoidea</taxon>
        <taxon>Penaeidae</taxon>
        <taxon>Penaeus</taxon>
    </lineage>
</organism>
<dbReference type="PROSITE" id="PS00973">
    <property type="entry name" value="USP_2"/>
    <property type="match status" value="1"/>
</dbReference>
<keyword evidence="6 10" id="KW-0378">Hydrolase</keyword>
<dbReference type="AlphaFoldDB" id="A0A423SDI8"/>
<feature type="region of interest" description="Disordered" evidence="8">
    <location>
        <begin position="379"/>
        <end position="468"/>
    </location>
</feature>
<feature type="region of interest" description="Disordered" evidence="8">
    <location>
        <begin position="255"/>
        <end position="316"/>
    </location>
</feature>
<reference evidence="10 11" key="2">
    <citation type="submission" date="2019-01" db="EMBL/GenBank/DDBJ databases">
        <title>The decoding of complex shrimp genome reveals the adaptation for benthos swimmer, frequently molting mechanism and breeding impact on genome.</title>
        <authorList>
            <person name="Sun Y."/>
            <person name="Gao Y."/>
            <person name="Yu Y."/>
        </authorList>
    </citation>
    <scope>NUCLEOTIDE SEQUENCE [LARGE SCALE GENOMIC DNA]</scope>
    <source>
        <tissue evidence="10">Muscle</tissue>
    </source>
</reference>
<dbReference type="InterPro" id="IPR038765">
    <property type="entry name" value="Papain-like_cys_pep_sf"/>
</dbReference>
<keyword evidence="5" id="KW-0833">Ubl conjugation pathway</keyword>
<evidence type="ECO:0000256" key="6">
    <source>
        <dbReference type="ARBA" id="ARBA00022801"/>
    </source>
</evidence>
<keyword evidence="4" id="KW-0645">Protease</keyword>
<evidence type="ECO:0000256" key="7">
    <source>
        <dbReference type="ARBA" id="ARBA00022807"/>
    </source>
</evidence>
<proteinExistence type="inferred from homology"/>
<feature type="compositionally biased region" description="Polar residues" evidence="8">
    <location>
        <begin position="596"/>
        <end position="608"/>
    </location>
</feature>
<evidence type="ECO:0000313" key="11">
    <source>
        <dbReference type="Proteomes" id="UP000283509"/>
    </source>
</evidence>
<dbReference type="GO" id="GO:0016579">
    <property type="term" value="P:protein deubiquitination"/>
    <property type="evidence" value="ECO:0007669"/>
    <property type="project" value="InterPro"/>
</dbReference>
<feature type="compositionally biased region" description="Low complexity" evidence="8">
    <location>
        <begin position="986"/>
        <end position="1000"/>
    </location>
</feature>
<feature type="compositionally biased region" description="Polar residues" evidence="8">
    <location>
        <begin position="381"/>
        <end position="395"/>
    </location>
</feature>
<dbReference type="GO" id="GO:0010506">
    <property type="term" value="P:regulation of autophagy"/>
    <property type="evidence" value="ECO:0007669"/>
    <property type="project" value="TreeGrafter"/>
</dbReference>
<accession>A0A423SDI8</accession>
<name>A0A423SDI8_PENVA</name>
<keyword evidence="7" id="KW-0788">Thiol protease</keyword>
<feature type="region of interest" description="Disordered" evidence="8">
    <location>
        <begin position="984"/>
        <end position="1010"/>
    </location>
</feature>
<keyword evidence="11" id="KW-1185">Reference proteome</keyword>
<feature type="compositionally biased region" description="Basic residues" evidence="8">
    <location>
        <begin position="274"/>
        <end position="288"/>
    </location>
</feature>
<dbReference type="CDD" id="cd02257">
    <property type="entry name" value="Peptidase_C19"/>
    <property type="match status" value="1"/>
</dbReference>
<dbReference type="OrthoDB" id="429671at2759"/>
<feature type="compositionally biased region" description="Polar residues" evidence="8">
    <location>
        <begin position="447"/>
        <end position="467"/>
    </location>
</feature>
<evidence type="ECO:0000256" key="5">
    <source>
        <dbReference type="ARBA" id="ARBA00022786"/>
    </source>
</evidence>
<reference evidence="10 11" key="1">
    <citation type="submission" date="2018-04" db="EMBL/GenBank/DDBJ databases">
        <authorList>
            <person name="Zhang X."/>
            <person name="Yuan J."/>
            <person name="Li F."/>
            <person name="Xiang J."/>
        </authorList>
    </citation>
    <scope>NUCLEOTIDE SEQUENCE [LARGE SCALE GENOMIC DNA]</scope>
    <source>
        <tissue evidence="10">Muscle</tissue>
    </source>
</reference>
<feature type="domain" description="USP" evidence="9">
    <location>
        <begin position="844"/>
        <end position="1228"/>
    </location>
</feature>
<feature type="compositionally biased region" description="Low complexity" evidence="8">
    <location>
        <begin position="137"/>
        <end position="148"/>
    </location>
</feature>
<protein>
    <recommendedName>
        <fullName evidence="3">ubiquitinyl hydrolase 1</fullName>
        <ecNumber evidence="3">3.4.19.12</ecNumber>
    </recommendedName>
</protein>
<dbReference type="STRING" id="6689.A0A423SDI8"/>
<evidence type="ECO:0000259" key="9">
    <source>
        <dbReference type="PROSITE" id="PS50235"/>
    </source>
</evidence>
<feature type="compositionally biased region" description="Pro residues" evidence="8">
    <location>
        <begin position="160"/>
        <end position="186"/>
    </location>
</feature>